<evidence type="ECO:0000313" key="4">
    <source>
        <dbReference type="Proteomes" id="UP000198228"/>
    </source>
</evidence>
<dbReference type="RefSeq" id="WP_172894107.1">
    <property type="nucleotide sequence ID" value="NZ_LT607410.1"/>
</dbReference>
<proteinExistence type="predicted"/>
<keyword evidence="2" id="KW-0812">Transmembrane</keyword>
<accession>A0A1C4YXU4</accession>
<feature type="region of interest" description="Disordered" evidence="1">
    <location>
        <begin position="43"/>
        <end position="64"/>
    </location>
</feature>
<reference evidence="3 4" key="1">
    <citation type="submission" date="2016-06" db="EMBL/GenBank/DDBJ databases">
        <authorList>
            <person name="Kjaerup R.B."/>
            <person name="Dalgaard T.S."/>
            <person name="Juul-Madsen H.R."/>
        </authorList>
    </citation>
    <scope>NUCLEOTIDE SEQUENCE [LARGE SCALE GENOMIC DNA]</scope>
    <source>
        <strain evidence="3 4">DSM 43821</strain>
    </source>
</reference>
<dbReference type="AlphaFoldDB" id="A0A1C4YXU4"/>
<keyword evidence="2" id="KW-0472">Membrane</keyword>
<evidence type="ECO:0000313" key="3">
    <source>
        <dbReference type="EMBL" id="SCF25520.1"/>
    </source>
</evidence>
<evidence type="ECO:0000256" key="2">
    <source>
        <dbReference type="SAM" id="Phobius"/>
    </source>
</evidence>
<dbReference type="EMBL" id="LT607410">
    <property type="protein sequence ID" value="SCF25520.1"/>
    <property type="molecule type" value="Genomic_DNA"/>
</dbReference>
<dbReference type="Proteomes" id="UP000198228">
    <property type="component" value="Chromosome I"/>
</dbReference>
<sequence length="64" mass="6590">MVGVLAAVGIAPAAPHLSNLVLGFGTTIVLLGVAAVEFVRRQRADGSAAPDEGERPPCRPEDRP</sequence>
<keyword evidence="2" id="KW-1133">Transmembrane helix</keyword>
<name>A0A1C4YXU4_9ACTN</name>
<feature type="transmembrane region" description="Helical" evidence="2">
    <location>
        <begin position="20"/>
        <end position="39"/>
    </location>
</feature>
<gene>
    <name evidence="3" type="ORF">GA0074696_3821</name>
</gene>
<feature type="compositionally biased region" description="Basic and acidic residues" evidence="1">
    <location>
        <begin position="52"/>
        <end position="64"/>
    </location>
</feature>
<evidence type="ECO:0000256" key="1">
    <source>
        <dbReference type="SAM" id="MobiDB-lite"/>
    </source>
</evidence>
<protein>
    <submittedName>
        <fullName evidence="3">Uncharacterized protein</fullName>
    </submittedName>
</protein>
<organism evidence="3 4">
    <name type="scientific">Micromonospora purpureochromogenes</name>
    <dbReference type="NCBI Taxonomy" id="47872"/>
    <lineage>
        <taxon>Bacteria</taxon>
        <taxon>Bacillati</taxon>
        <taxon>Actinomycetota</taxon>
        <taxon>Actinomycetes</taxon>
        <taxon>Micromonosporales</taxon>
        <taxon>Micromonosporaceae</taxon>
        <taxon>Micromonospora</taxon>
    </lineage>
</organism>